<reference evidence="2 3" key="1">
    <citation type="journal article" date="2015" name="Stand. Genomic Sci.">
        <title>Genomic Encyclopedia of Bacterial and Archaeal Type Strains, Phase III: the genomes of soil and plant-associated and newly described type strains.</title>
        <authorList>
            <person name="Whitman W.B."/>
            <person name="Woyke T."/>
            <person name="Klenk H.P."/>
            <person name="Zhou Y."/>
            <person name="Lilburn T.G."/>
            <person name="Beck B.J."/>
            <person name="De Vos P."/>
            <person name="Vandamme P."/>
            <person name="Eisen J.A."/>
            <person name="Garrity G."/>
            <person name="Hugenholtz P."/>
            <person name="Kyrpides N.C."/>
        </authorList>
    </citation>
    <scope>NUCLEOTIDE SEQUENCE [LARGE SCALE GENOMIC DNA]</scope>
    <source>
        <strain evidence="2 3">CECT 8445</strain>
    </source>
</reference>
<protein>
    <submittedName>
        <fullName evidence="2">Flavin-dependent amine oxidoreductase</fullName>
    </submittedName>
</protein>
<gene>
    <name evidence="2" type="ORF">DFQ05_0842</name>
</gene>
<dbReference type="AlphaFoldDB" id="A0A4V2PU78"/>
<name>A0A4V2PU78_9FLAO</name>
<evidence type="ECO:0000313" key="3">
    <source>
        <dbReference type="Proteomes" id="UP000295714"/>
    </source>
</evidence>
<organism evidence="2 3">
    <name type="scientific">Winogradskyella wandonensis</name>
    <dbReference type="NCBI Taxonomy" id="1442586"/>
    <lineage>
        <taxon>Bacteria</taxon>
        <taxon>Pseudomonadati</taxon>
        <taxon>Bacteroidota</taxon>
        <taxon>Flavobacteriia</taxon>
        <taxon>Flavobacteriales</taxon>
        <taxon>Flavobacteriaceae</taxon>
        <taxon>Winogradskyella</taxon>
    </lineage>
</organism>
<dbReference type="Gene3D" id="3.50.50.60">
    <property type="entry name" value="FAD/NAD(P)-binding domain"/>
    <property type="match status" value="2"/>
</dbReference>
<keyword evidence="3" id="KW-1185">Reference proteome</keyword>
<dbReference type="PANTHER" id="PTHR42841">
    <property type="entry name" value="AMINE OXIDASE"/>
    <property type="match status" value="1"/>
</dbReference>
<dbReference type="Pfam" id="PF01593">
    <property type="entry name" value="Amino_oxidase"/>
    <property type="match status" value="1"/>
</dbReference>
<comment type="caution">
    <text evidence="2">The sequence shown here is derived from an EMBL/GenBank/DDBJ whole genome shotgun (WGS) entry which is preliminary data.</text>
</comment>
<evidence type="ECO:0000259" key="1">
    <source>
        <dbReference type="Pfam" id="PF01593"/>
    </source>
</evidence>
<dbReference type="Proteomes" id="UP000295714">
    <property type="component" value="Unassembled WGS sequence"/>
</dbReference>
<dbReference type="InterPro" id="IPR002937">
    <property type="entry name" value="Amino_oxidase"/>
</dbReference>
<dbReference type="SUPFAM" id="SSF51905">
    <property type="entry name" value="FAD/NAD(P)-binding domain"/>
    <property type="match status" value="1"/>
</dbReference>
<accession>A0A4V2PU78</accession>
<proteinExistence type="predicted"/>
<feature type="domain" description="Amine oxidase" evidence="1">
    <location>
        <begin position="15"/>
        <end position="409"/>
    </location>
</feature>
<sequence length="426" mass="47266">MNREDYKIHIVGAGISGLIAAKTLEKNGYHPTVIEATNNVGGRVKTDIVEDYQLDHGFQVLLNAYPKAKEHLDFETLELQEFLPGSIIFSNGKTQTIGDPLRNLSFLFPTVFSSIGSFNDKIKTLRLNQKLKKKSIQEIFSSPETSSLDYLKEKGFSGKVIDAFFKPFFSGIFLESDLKTSSRMLEFVYKMFGDGLAVLPKGGIGKIAEQLKSQLEKTDFIFNKEVVEVGDRSITLSDGTLIDTHFTIITSGANQLIGNLNNQDIAWKSCYNLYFEVDKRTIDKPIIGLVADKDALINNLFFHNSLATATKGDKELLSVTVVKDTTLNKKQLIQRVTEELLTKCGIVIDRHLKTYHITKALPDINGLQNDISPTETQLKPTIFLAGDYLLNGSLNAAMISGERAAQGVIMSLEDGIVVDHIASEYV</sequence>
<dbReference type="EMBL" id="SMGI01000001">
    <property type="protein sequence ID" value="TCK69321.1"/>
    <property type="molecule type" value="Genomic_DNA"/>
</dbReference>
<dbReference type="InterPro" id="IPR036188">
    <property type="entry name" value="FAD/NAD-bd_sf"/>
</dbReference>
<evidence type="ECO:0000313" key="2">
    <source>
        <dbReference type="EMBL" id="TCK69321.1"/>
    </source>
</evidence>
<dbReference type="OrthoDB" id="9767561at2"/>
<dbReference type="RefSeq" id="WP_132703850.1">
    <property type="nucleotide sequence ID" value="NZ_SMGI01000001.1"/>
</dbReference>
<dbReference type="GO" id="GO:0016491">
    <property type="term" value="F:oxidoreductase activity"/>
    <property type="evidence" value="ECO:0007669"/>
    <property type="project" value="InterPro"/>
</dbReference>